<name>A0A4U5WT68_STRLS</name>
<keyword evidence="2 6" id="KW-0812">Transmembrane</keyword>
<dbReference type="OrthoDB" id="4638444at2"/>
<feature type="domain" description="Integral membrane bound transporter" evidence="7">
    <location>
        <begin position="328"/>
        <end position="451"/>
    </location>
</feature>
<accession>A0A4U5WT68</accession>
<keyword evidence="4 6" id="KW-0472">Membrane</keyword>
<evidence type="ECO:0000256" key="2">
    <source>
        <dbReference type="ARBA" id="ARBA00022692"/>
    </source>
</evidence>
<feature type="transmembrane region" description="Helical" evidence="6">
    <location>
        <begin position="354"/>
        <end position="378"/>
    </location>
</feature>
<feature type="compositionally biased region" description="Pro residues" evidence="5">
    <location>
        <begin position="24"/>
        <end position="33"/>
    </location>
</feature>
<feature type="region of interest" description="Disordered" evidence="5">
    <location>
        <begin position="583"/>
        <end position="610"/>
    </location>
</feature>
<evidence type="ECO:0000256" key="1">
    <source>
        <dbReference type="ARBA" id="ARBA00004141"/>
    </source>
</evidence>
<dbReference type="AlphaFoldDB" id="A0A4U5WT68"/>
<proteinExistence type="predicted"/>
<gene>
    <name evidence="8" type="ORF">E4U91_11340</name>
</gene>
<evidence type="ECO:0000313" key="8">
    <source>
        <dbReference type="EMBL" id="TKT04962.1"/>
    </source>
</evidence>
<feature type="compositionally biased region" description="Gly residues" evidence="5">
    <location>
        <begin position="1"/>
        <end position="10"/>
    </location>
</feature>
<comment type="subcellular location">
    <subcellularLocation>
        <location evidence="1">Membrane</location>
        <topology evidence="1">Multi-pass membrane protein</topology>
    </subcellularLocation>
</comment>
<feature type="transmembrane region" description="Helical" evidence="6">
    <location>
        <begin position="328"/>
        <end position="348"/>
    </location>
</feature>
<sequence length="649" mass="65983">MARGHGGAGALPGRRGDGAAGPPSSRPTDPPAASPARGHGAASATPSRPYDPPATSPARGHGAASASSSRPYDRSAAFPARGHSAASATSSRPYDPSGTFPTGGHGAASTTPSHPYDPPAASPSRSRALHAAAQGLRFSRQPPGTSPTGAGRTHRALAQTGGAARRLLEQLAALAARPAPPPDDAPTRRLLDGIADCCTEAAEAVRGGRPARGPGRLLEMTGAFLEVRGEDGRAAAGADPSGAAWHALLRARSAVLSTALSALTVAAAVAVARGGARRAPGLPPAQFWYAELSGPRLWAVRLSGNLTVRSVVLQNAVRTALGLAVARLVAGSLDLAHGFWVLLAVLTLGRTTAVATWSAVRAAALGTLAGAVAAGLLLTEAGGSTDVYAALLVPVMALAFTVGPLGGPAWAQGMFTLVVSTAFAQLAPVTWRLAEVRVVDVLTGSAVGLLCGLLAWPAGARAEIRRGMAALLRSTAPLVGLTVEAACAPADARLRRRAADEAVRLTRHRLRIAEAVYAQYRTEPSTAPAPGDPDWLAVLNCATRVLVGAHWLPQERAPGEMPPAARRWAADAADRVCATMSRTAAFPPPPADPPDPPDLPPPAPPVPPGLLPYLVDVEVWLDDLTTDLARTGHPPSPAAPGGPGGAARR</sequence>
<evidence type="ECO:0000256" key="5">
    <source>
        <dbReference type="SAM" id="MobiDB-lite"/>
    </source>
</evidence>
<organism evidence="8 9">
    <name type="scientific">Streptomyces lasalocidi</name>
    <name type="common">Streptomyces lasaliensis</name>
    <dbReference type="NCBI Taxonomy" id="324833"/>
    <lineage>
        <taxon>Bacteria</taxon>
        <taxon>Bacillati</taxon>
        <taxon>Actinomycetota</taxon>
        <taxon>Actinomycetes</taxon>
        <taxon>Kitasatosporales</taxon>
        <taxon>Streptomycetaceae</taxon>
        <taxon>Streptomyces</taxon>
    </lineage>
</organism>
<feature type="transmembrane region" description="Helical" evidence="6">
    <location>
        <begin position="385"/>
        <end position="403"/>
    </location>
</feature>
<dbReference type="Pfam" id="PF13515">
    <property type="entry name" value="FUSC_2"/>
    <property type="match status" value="1"/>
</dbReference>
<dbReference type="GO" id="GO:0016020">
    <property type="term" value="C:membrane"/>
    <property type="evidence" value="ECO:0007669"/>
    <property type="project" value="UniProtKB-SubCell"/>
</dbReference>
<dbReference type="EMBL" id="SZNQ01000001">
    <property type="protein sequence ID" value="TKT04962.1"/>
    <property type="molecule type" value="Genomic_DNA"/>
</dbReference>
<evidence type="ECO:0000256" key="3">
    <source>
        <dbReference type="ARBA" id="ARBA00022989"/>
    </source>
</evidence>
<reference evidence="8 9" key="1">
    <citation type="submission" date="2019-04" db="EMBL/GenBank/DDBJ databases">
        <title>Streptomyces lasaliensis sp. nov., an Actinomycete isolated from soil which produces the polyether antibiotic lasalocid.</title>
        <authorList>
            <person name="Erwin G."/>
            <person name="Haber C."/>
        </authorList>
    </citation>
    <scope>NUCLEOTIDE SEQUENCE [LARGE SCALE GENOMIC DNA]</scope>
    <source>
        <strain evidence="8 9">X-537</strain>
    </source>
</reference>
<feature type="region of interest" description="Disordered" evidence="5">
    <location>
        <begin position="1"/>
        <end position="131"/>
    </location>
</feature>
<keyword evidence="3 6" id="KW-1133">Transmembrane helix</keyword>
<evidence type="ECO:0000259" key="7">
    <source>
        <dbReference type="Pfam" id="PF13515"/>
    </source>
</evidence>
<comment type="caution">
    <text evidence="8">The sequence shown here is derived from an EMBL/GenBank/DDBJ whole genome shotgun (WGS) entry which is preliminary data.</text>
</comment>
<dbReference type="Proteomes" id="UP000305929">
    <property type="component" value="Unassembled WGS sequence"/>
</dbReference>
<feature type="compositionally biased region" description="Low complexity" evidence="5">
    <location>
        <begin position="56"/>
        <end position="70"/>
    </location>
</feature>
<feature type="region of interest" description="Disordered" evidence="5">
    <location>
        <begin position="626"/>
        <end position="649"/>
    </location>
</feature>
<feature type="compositionally biased region" description="Pro residues" evidence="5">
    <location>
        <begin position="586"/>
        <end position="610"/>
    </location>
</feature>
<evidence type="ECO:0000256" key="6">
    <source>
        <dbReference type="SAM" id="Phobius"/>
    </source>
</evidence>
<evidence type="ECO:0000313" key="9">
    <source>
        <dbReference type="Proteomes" id="UP000305929"/>
    </source>
</evidence>
<keyword evidence="9" id="KW-1185">Reference proteome</keyword>
<feature type="transmembrane region" description="Helical" evidence="6">
    <location>
        <begin position="438"/>
        <end position="458"/>
    </location>
</feature>
<dbReference type="InterPro" id="IPR049453">
    <property type="entry name" value="Memb_transporter_dom"/>
</dbReference>
<evidence type="ECO:0000256" key="4">
    <source>
        <dbReference type="ARBA" id="ARBA00023136"/>
    </source>
</evidence>
<protein>
    <submittedName>
        <fullName evidence="8">FUSC family protein</fullName>
    </submittedName>
</protein>